<feature type="chain" id="PRO_5019189946" evidence="6">
    <location>
        <begin position="33"/>
        <end position="520"/>
    </location>
</feature>
<keyword evidence="1 7" id="KW-0121">Carboxypeptidase</keyword>
<accession>A0A432YZD6</accession>
<evidence type="ECO:0000256" key="3">
    <source>
        <dbReference type="ARBA" id="ARBA00022729"/>
    </source>
</evidence>
<dbReference type="PANTHER" id="PTHR11802:SF3">
    <property type="entry name" value="RETINOID-INDUCIBLE SERINE CARBOXYPEPTIDASE"/>
    <property type="match status" value="1"/>
</dbReference>
<organism evidence="7 8">
    <name type="scientific">Pseudidiomarina sediminum</name>
    <dbReference type="NCBI Taxonomy" id="431675"/>
    <lineage>
        <taxon>Bacteria</taxon>
        <taxon>Pseudomonadati</taxon>
        <taxon>Pseudomonadota</taxon>
        <taxon>Gammaproteobacteria</taxon>
        <taxon>Alteromonadales</taxon>
        <taxon>Idiomarinaceae</taxon>
        <taxon>Pseudidiomarina</taxon>
    </lineage>
</organism>
<evidence type="ECO:0000256" key="6">
    <source>
        <dbReference type="SAM" id="SignalP"/>
    </source>
</evidence>
<feature type="signal peptide" evidence="6">
    <location>
        <begin position="1"/>
        <end position="32"/>
    </location>
</feature>
<dbReference type="Proteomes" id="UP000287022">
    <property type="component" value="Unassembled WGS sequence"/>
</dbReference>
<dbReference type="STRING" id="1122124.GCA_000423165_02397"/>
<dbReference type="EMBL" id="PIQE01000006">
    <property type="protein sequence ID" value="RUO68986.1"/>
    <property type="molecule type" value="Genomic_DNA"/>
</dbReference>
<dbReference type="InterPro" id="IPR001563">
    <property type="entry name" value="Peptidase_S10"/>
</dbReference>
<dbReference type="SUPFAM" id="SSF53474">
    <property type="entry name" value="alpha/beta-Hydrolases"/>
    <property type="match status" value="1"/>
</dbReference>
<dbReference type="AlphaFoldDB" id="A0A432YZD6"/>
<keyword evidence="2" id="KW-0645">Protease</keyword>
<evidence type="ECO:0000256" key="1">
    <source>
        <dbReference type="ARBA" id="ARBA00022645"/>
    </source>
</evidence>
<keyword evidence="4" id="KW-0378">Hydrolase</keyword>
<evidence type="ECO:0000256" key="4">
    <source>
        <dbReference type="ARBA" id="ARBA00022801"/>
    </source>
</evidence>
<evidence type="ECO:0000256" key="2">
    <source>
        <dbReference type="ARBA" id="ARBA00022670"/>
    </source>
</evidence>
<evidence type="ECO:0000256" key="5">
    <source>
        <dbReference type="ARBA" id="ARBA00023180"/>
    </source>
</evidence>
<dbReference type="Gene3D" id="3.40.50.1820">
    <property type="entry name" value="alpha/beta hydrolase"/>
    <property type="match status" value="1"/>
</dbReference>
<dbReference type="Pfam" id="PF00450">
    <property type="entry name" value="Peptidase_S10"/>
    <property type="match status" value="1"/>
</dbReference>
<dbReference type="GO" id="GO:0006508">
    <property type="term" value="P:proteolysis"/>
    <property type="evidence" value="ECO:0007669"/>
    <property type="project" value="UniProtKB-KW"/>
</dbReference>
<dbReference type="PANTHER" id="PTHR11802">
    <property type="entry name" value="SERINE PROTEASE FAMILY S10 SERINE CARBOXYPEPTIDASE"/>
    <property type="match status" value="1"/>
</dbReference>
<keyword evidence="5" id="KW-0325">Glycoprotein</keyword>
<comment type="caution">
    <text evidence="7">The sequence shown here is derived from an EMBL/GenBank/DDBJ whole genome shotgun (WGS) entry which is preliminary data.</text>
</comment>
<reference evidence="8" key="1">
    <citation type="journal article" date="2018" name="Front. Microbiol.">
        <title>Genome-Based Analysis Reveals the Taxonomy and Diversity of the Family Idiomarinaceae.</title>
        <authorList>
            <person name="Liu Y."/>
            <person name="Lai Q."/>
            <person name="Shao Z."/>
        </authorList>
    </citation>
    <scope>NUCLEOTIDE SEQUENCE [LARGE SCALE GENOMIC DNA]</scope>
    <source>
        <strain evidence="8">c121</strain>
    </source>
</reference>
<evidence type="ECO:0000313" key="8">
    <source>
        <dbReference type="Proteomes" id="UP000287022"/>
    </source>
</evidence>
<gene>
    <name evidence="7" type="ORF">CWI80_12210</name>
</gene>
<keyword evidence="8" id="KW-1185">Reference proteome</keyword>
<dbReference type="GO" id="GO:0004185">
    <property type="term" value="F:serine-type carboxypeptidase activity"/>
    <property type="evidence" value="ECO:0007669"/>
    <property type="project" value="InterPro"/>
</dbReference>
<name>A0A432YZD6_9GAMM</name>
<dbReference type="InterPro" id="IPR029058">
    <property type="entry name" value="AB_hydrolase_fold"/>
</dbReference>
<sequence>MRLTLMKFFSHALSASCVAAALLLAPASYANASETALPSAKIAADDVVITEHRANINGERFEYTATTGTQPVFNAEGEATAALFFTYYERQGVKNREERPLLISFNGGPGSASVWMHIAYTGPKALRVDDEGFPIMPYGVKNNPHSVLDVADIVFVNPVNTGYSRVLPGPDGKMPSREQQQKMFFGVNADVSYLADWINTFVSRHERWRSPKYLIGESYGTTRVSGLALELQNRQWMYLNGVILVSPTEIGIKREGPVEAANRLPYFAATAWYHNALADDLQQQDLLEVLEEVEAYTLNTYLPALAKGAMLPAAERQQIAEQVARYAGLSTQTVLRSNLDISPRFFWKELLRDRGQTVGRLDSRYLGIDRNDVGDSPDYNAELTSWLHSFTPAINYYLREELNYKTDVKYNMFGPVHPWDRTNNNTGENLRQAMAQNPYLNVLIQSGYYDGATNYFDAKYTGWHIDPSRRMADRIDFKGYRSGHMMYLRAEDLKAANQDVREFIKATVPAADEAAKYDAQ</sequence>
<proteinExistence type="predicted"/>
<keyword evidence="3 6" id="KW-0732">Signal</keyword>
<protein>
    <submittedName>
        <fullName evidence="7">Carboxypeptidase</fullName>
    </submittedName>
</protein>
<evidence type="ECO:0000313" key="7">
    <source>
        <dbReference type="EMBL" id="RUO68986.1"/>
    </source>
</evidence>